<dbReference type="InterPro" id="IPR013096">
    <property type="entry name" value="Cupin_2"/>
</dbReference>
<dbReference type="Gene3D" id="2.60.120.10">
    <property type="entry name" value="Jelly Rolls"/>
    <property type="match status" value="1"/>
</dbReference>
<comment type="caution">
    <text evidence="3">The sequence shown here is derived from an EMBL/GenBank/DDBJ whole genome shotgun (WGS) entry which is preliminary data.</text>
</comment>
<organism evidence="3 4">
    <name type="scientific">Thioclava kandeliae</name>
    <dbReference type="NCBI Taxonomy" id="3070818"/>
    <lineage>
        <taxon>Bacteria</taxon>
        <taxon>Pseudomonadati</taxon>
        <taxon>Pseudomonadota</taxon>
        <taxon>Alphaproteobacteria</taxon>
        <taxon>Rhodobacterales</taxon>
        <taxon>Paracoccaceae</taxon>
        <taxon>Thioclava</taxon>
    </lineage>
</organism>
<dbReference type="Pfam" id="PF07883">
    <property type="entry name" value="Cupin_2"/>
    <property type="match status" value="1"/>
</dbReference>
<evidence type="ECO:0000313" key="3">
    <source>
        <dbReference type="EMBL" id="MER5172253.1"/>
    </source>
</evidence>
<evidence type="ECO:0000259" key="2">
    <source>
        <dbReference type="PROSITE" id="PS50943"/>
    </source>
</evidence>
<sequence>MEFDVGARLKAVRKARKMSQREMAAKSGITNGMISLIEGNKTSPSISSLKKILEALDLTLSEFFESDAAVVDKFVFRHDELERITPEQVDGSGINPLSPAAKLQRLGYSQGSSLLMLYETYEPGADTGEPYTHEGEEAGFVIEGELLLEVDGEVEVLQVGDGYKFASTKPHRFRNIGAVRCVVISACTPPTF</sequence>
<dbReference type="Gene3D" id="1.10.260.40">
    <property type="entry name" value="lambda repressor-like DNA-binding domains"/>
    <property type="match status" value="1"/>
</dbReference>
<dbReference type="SUPFAM" id="SSF47413">
    <property type="entry name" value="lambda repressor-like DNA-binding domains"/>
    <property type="match status" value="1"/>
</dbReference>
<keyword evidence="1" id="KW-0238">DNA-binding</keyword>
<dbReference type="PANTHER" id="PTHR46797:SF11">
    <property type="entry name" value="HTH-TYPE TRANSCRIPTIONAL REGULATOR PUUR"/>
    <property type="match status" value="1"/>
</dbReference>
<reference evidence="3 4" key="2">
    <citation type="submission" date="2024-06" db="EMBL/GenBank/DDBJ databases">
        <title>Thioclava kandeliae sp. nov. from a rhizosphere soil sample of Kandelia candel in a mangrove.</title>
        <authorList>
            <person name="Mu T."/>
        </authorList>
    </citation>
    <scope>NUCLEOTIDE SEQUENCE [LARGE SCALE GENOMIC DNA]</scope>
    <source>
        <strain evidence="3 4">CPCC 100088</strain>
    </source>
</reference>
<dbReference type="InterPro" id="IPR010982">
    <property type="entry name" value="Lambda_DNA-bd_dom_sf"/>
</dbReference>
<dbReference type="InterPro" id="IPR050807">
    <property type="entry name" value="TransReg_Diox_bact_type"/>
</dbReference>
<evidence type="ECO:0000256" key="1">
    <source>
        <dbReference type="ARBA" id="ARBA00023125"/>
    </source>
</evidence>
<dbReference type="SMART" id="SM00530">
    <property type="entry name" value="HTH_XRE"/>
    <property type="match status" value="1"/>
</dbReference>
<proteinExistence type="predicted"/>
<dbReference type="CDD" id="cd00093">
    <property type="entry name" value="HTH_XRE"/>
    <property type="match status" value="1"/>
</dbReference>
<dbReference type="Pfam" id="PF01381">
    <property type="entry name" value="HTH_3"/>
    <property type="match status" value="1"/>
</dbReference>
<dbReference type="CDD" id="cd02209">
    <property type="entry name" value="cupin_XRE_C"/>
    <property type="match status" value="1"/>
</dbReference>
<name>A0ABV1SH73_9RHOB</name>
<keyword evidence="4" id="KW-1185">Reference proteome</keyword>
<dbReference type="Proteomes" id="UP001438953">
    <property type="component" value="Unassembled WGS sequence"/>
</dbReference>
<dbReference type="EMBL" id="JAYWLC010000007">
    <property type="protein sequence ID" value="MER5172253.1"/>
    <property type="molecule type" value="Genomic_DNA"/>
</dbReference>
<dbReference type="InterPro" id="IPR014710">
    <property type="entry name" value="RmlC-like_jellyroll"/>
</dbReference>
<gene>
    <name evidence="3" type="ORF">VSX56_10745</name>
</gene>
<evidence type="ECO:0000313" key="4">
    <source>
        <dbReference type="Proteomes" id="UP001438953"/>
    </source>
</evidence>
<accession>A0ABV1SH73</accession>
<dbReference type="SUPFAM" id="SSF51182">
    <property type="entry name" value="RmlC-like cupins"/>
    <property type="match status" value="1"/>
</dbReference>
<feature type="domain" description="HTH cro/C1-type" evidence="2">
    <location>
        <begin position="9"/>
        <end position="63"/>
    </location>
</feature>
<dbReference type="InterPro" id="IPR001387">
    <property type="entry name" value="Cro/C1-type_HTH"/>
</dbReference>
<dbReference type="InterPro" id="IPR011051">
    <property type="entry name" value="RmlC_Cupin_sf"/>
</dbReference>
<reference evidence="3 4" key="1">
    <citation type="submission" date="2024-01" db="EMBL/GenBank/DDBJ databases">
        <authorList>
            <person name="Deng Y."/>
            <person name="Su J."/>
        </authorList>
    </citation>
    <scope>NUCLEOTIDE SEQUENCE [LARGE SCALE GENOMIC DNA]</scope>
    <source>
        <strain evidence="3 4">CPCC 100088</strain>
    </source>
</reference>
<dbReference type="RefSeq" id="WP_339113163.1">
    <property type="nucleotide sequence ID" value="NZ_JAYWLC010000007.1"/>
</dbReference>
<dbReference type="PANTHER" id="PTHR46797">
    <property type="entry name" value="HTH-TYPE TRANSCRIPTIONAL REGULATOR"/>
    <property type="match status" value="1"/>
</dbReference>
<protein>
    <submittedName>
        <fullName evidence="3">Cupin domain-containing protein</fullName>
    </submittedName>
</protein>
<dbReference type="PROSITE" id="PS50943">
    <property type="entry name" value="HTH_CROC1"/>
    <property type="match status" value="1"/>
</dbReference>